<dbReference type="GO" id="GO:0007165">
    <property type="term" value="P:signal transduction"/>
    <property type="evidence" value="ECO:0007669"/>
    <property type="project" value="InterPro"/>
</dbReference>
<dbReference type="Proteomes" id="UP000198505">
    <property type="component" value="Unassembled WGS sequence"/>
</dbReference>
<dbReference type="PROSITE" id="PS50104">
    <property type="entry name" value="TIR"/>
    <property type="match status" value="1"/>
</dbReference>
<gene>
    <name evidence="2" type="ORF">SAMN04487958_1115</name>
</gene>
<name>A0A1H9VV90_9GAMM</name>
<dbReference type="Pfam" id="PF13676">
    <property type="entry name" value="TIR_2"/>
    <property type="match status" value="1"/>
</dbReference>
<dbReference type="AlphaFoldDB" id="A0A1H9VV90"/>
<dbReference type="STRING" id="416874.SAMN04487958_1115"/>
<proteinExistence type="predicted"/>
<dbReference type="Gene3D" id="3.40.50.10140">
    <property type="entry name" value="Toll/interleukin-1 receptor homology (TIR) domain"/>
    <property type="match status" value="1"/>
</dbReference>
<dbReference type="SMART" id="SM00255">
    <property type="entry name" value="TIR"/>
    <property type="match status" value="1"/>
</dbReference>
<sequence length="313" mass="35175">MAPKVFVSHASEDKERFVLGFAEKLRQNGVDAWLDKWEMLPGDSLVEKIFEEGLKEAQAVIVVLSSYSISKPWVKEELNTSIVNKISNGTKIIPVVIDQCDIPESLKSTVWERVQDTNNYQDNLDRIIASVFGHSTKPSLGSPPSYTQHALADIPGLTQIDNLVLKKSCDYDLENNAHIINPGKLFIENDKLIVPENELKDSLEMLDRNGFVKLSRTIGEGFSHYQITTHGMESYLNAYLTEYQSLIRDVISLIVNKDMKLNAKIIEETNCSQRLIDHILDLLDINGHLDLSKTVGGGVHIYNVSPALRRMLA</sequence>
<feature type="domain" description="TIR" evidence="1">
    <location>
        <begin position="1"/>
        <end position="135"/>
    </location>
</feature>
<evidence type="ECO:0000313" key="3">
    <source>
        <dbReference type="Proteomes" id="UP000198505"/>
    </source>
</evidence>
<keyword evidence="3" id="KW-1185">Reference proteome</keyword>
<dbReference type="InterPro" id="IPR000157">
    <property type="entry name" value="TIR_dom"/>
</dbReference>
<reference evidence="3" key="1">
    <citation type="submission" date="2016-10" db="EMBL/GenBank/DDBJ databases">
        <authorList>
            <person name="Varghese N."/>
            <person name="Submissions S."/>
        </authorList>
    </citation>
    <scope>NUCLEOTIDE SEQUENCE [LARGE SCALE GENOMIC DNA]</scope>
    <source>
        <strain evidence="3">CGMCC 1.6495</strain>
    </source>
</reference>
<organism evidence="2 3">
    <name type="scientific">Vreelandella subterranea</name>
    <dbReference type="NCBI Taxonomy" id="416874"/>
    <lineage>
        <taxon>Bacteria</taxon>
        <taxon>Pseudomonadati</taxon>
        <taxon>Pseudomonadota</taxon>
        <taxon>Gammaproteobacteria</taxon>
        <taxon>Oceanospirillales</taxon>
        <taxon>Halomonadaceae</taxon>
        <taxon>Vreelandella</taxon>
    </lineage>
</organism>
<dbReference type="EMBL" id="FOGS01000011">
    <property type="protein sequence ID" value="SES25585.1"/>
    <property type="molecule type" value="Genomic_DNA"/>
</dbReference>
<dbReference type="SUPFAM" id="SSF52200">
    <property type="entry name" value="Toll/Interleukin receptor TIR domain"/>
    <property type="match status" value="1"/>
</dbReference>
<dbReference type="InterPro" id="IPR035897">
    <property type="entry name" value="Toll_tir_struct_dom_sf"/>
</dbReference>
<evidence type="ECO:0000259" key="1">
    <source>
        <dbReference type="PROSITE" id="PS50104"/>
    </source>
</evidence>
<protein>
    <submittedName>
        <fullName evidence="2">TIR domain-containing protein</fullName>
    </submittedName>
</protein>
<dbReference type="RefSeq" id="WP_092829190.1">
    <property type="nucleotide sequence ID" value="NZ_FOGS01000011.1"/>
</dbReference>
<accession>A0A1H9VV90</accession>
<evidence type="ECO:0000313" key="2">
    <source>
        <dbReference type="EMBL" id="SES25585.1"/>
    </source>
</evidence>